<keyword evidence="2" id="KW-1133">Transmembrane helix</keyword>
<feature type="compositionally biased region" description="Polar residues" evidence="1">
    <location>
        <begin position="1"/>
        <end position="10"/>
    </location>
</feature>
<accession>A0A1H9MQX3</accession>
<dbReference type="EMBL" id="FOFA01000011">
    <property type="protein sequence ID" value="SER25899.1"/>
    <property type="molecule type" value="Genomic_DNA"/>
</dbReference>
<reference evidence="4" key="1">
    <citation type="submission" date="2016-10" db="EMBL/GenBank/DDBJ databases">
        <authorList>
            <person name="Varghese N."/>
            <person name="Submissions S."/>
        </authorList>
    </citation>
    <scope>NUCLEOTIDE SEQUENCE [LARGE SCALE GENOMIC DNA]</scope>
    <source>
        <strain evidence="4">CGMCC 4.6856</strain>
    </source>
</reference>
<dbReference type="GO" id="GO:0016020">
    <property type="term" value="C:membrane"/>
    <property type="evidence" value="ECO:0007669"/>
    <property type="project" value="InterPro"/>
</dbReference>
<evidence type="ECO:0000313" key="4">
    <source>
        <dbReference type="Proteomes" id="UP000198504"/>
    </source>
</evidence>
<evidence type="ECO:0000313" key="3">
    <source>
        <dbReference type="EMBL" id="SER25899.1"/>
    </source>
</evidence>
<evidence type="ECO:0000256" key="2">
    <source>
        <dbReference type="SAM" id="Phobius"/>
    </source>
</evidence>
<proteinExistence type="predicted"/>
<gene>
    <name evidence="3" type="ORF">SAMN05421756_11116</name>
</gene>
<feature type="transmembrane region" description="Helical" evidence="2">
    <location>
        <begin position="169"/>
        <end position="189"/>
    </location>
</feature>
<dbReference type="GO" id="GO:0047355">
    <property type="term" value="F:CDP-glycerol glycerophosphotransferase activity"/>
    <property type="evidence" value="ECO:0007669"/>
    <property type="project" value="InterPro"/>
</dbReference>
<feature type="transmembrane region" description="Helical" evidence="2">
    <location>
        <begin position="195"/>
        <end position="217"/>
    </location>
</feature>
<dbReference type="OrthoDB" id="7806295at2"/>
<dbReference type="Pfam" id="PF04464">
    <property type="entry name" value="Glyphos_transf"/>
    <property type="match status" value="1"/>
</dbReference>
<organism evidence="3 4">
    <name type="scientific">Microlunatus flavus</name>
    <dbReference type="NCBI Taxonomy" id="1036181"/>
    <lineage>
        <taxon>Bacteria</taxon>
        <taxon>Bacillati</taxon>
        <taxon>Actinomycetota</taxon>
        <taxon>Actinomycetes</taxon>
        <taxon>Propionibacteriales</taxon>
        <taxon>Propionibacteriaceae</taxon>
        <taxon>Microlunatus</taxon>
    </lineage>
</organism>
<feature type="transmembrane region" description="Helical" evidence="2">
    <location>
        <begin position="43"/>
        <end position="67"/>
    </location>
</feature>
<dbReference type="InterPro" id="IPR043148">
    <property type="entry name" value="TagF_C"/>
</dbReference>
<feature type="region of interest" description="Disordered" evidence="1">
    <location>
        <begin position="1"/>
        <end position="23"/>
    </location>
</feature>
<dbReference type="RefSeq" id="WP_091185862.1">
    <property type="nucleotide sequence ID" value="NZ_FOFA01000011.1"/>
</dbReference>
<dbReference type="Gene3D" id="3.40.50.12580">
    <property type="match status" value="1"/>
</dbReference>
<evidence type="ECO:0000256" key="1">
    <source>
        <dbReference type="SAM" id="MobiDB-lite"/>
    </source>
</evidence>
<name>A0A1H9MQX3_9ACTN</name>
<feature type="transmembrane region" description="Helical" evidence="2">
    <location>
        <begin position="73"/>
        <end position="90"/>
    </location>
</feature>
<protein>
    <submittedName>
        <fullName evidence="3">CDP-Glycerol:Poly(Glycerophosphate) glycerophosphotransferase</fullName>
    </submittedName>
</protein>
<feature type="compositionally biased region" description="Low complexity" evidence="1">
    <location>
        <begin position="11"/>
        <end position="23"/>
    </location>
</feature>
<feature type="transmembrane region" description="Helical" evidence="2">
    <location>
        <begin position="97"/>
        <end position="118"/>
    </location>
</feature>
<sequence>MSETSPVTTNESTEAPSEAPEATEAPRAAFAIEGAVVQTPARIAWGLGAGDLALGGLGVVTLLLAALGVPDPVVLVLGALVGAAVALAVRAQVATPVAGLGGAARLLVLAAAVAAVLPAGPARWWPFVLLAAAVVAEVGYSRLVRVAVPFGSHLPGVSVRPSSRFKPLWLAYAGTGALVVVLLLTLLPLPAWPAWVVAVLALLLAVAALVDAALWVLQRRRAEARLNRSLTAYAPHFALHWDAQPGTGYQIGRWIPYLDRLGERYVVFVRNPNSFREAEAMTDQPVLVRRGAREMDAVMVASLRAVFYVNNALRNVHVVRYAGVRHVQLNHGDSDKATSYNPVFRMFDRNFVAGQAAVDRFSAHGISTAPDFFEIVGRPQVEDVAVAVPGTRVTRVLYAPTWAGMHADSAYSSLPIGPAIVRGLVERGCVVVFRPHPYTGRNATLRAASEEVTAILAEHRARTGTEHVYGAQAESVWSITDCFNAVDALVSDVSSVVPDFLYSEKPFAVAAMGASLEEFYAEMPVVRGGYVIARDAGNLDAVLDDLLGADPQAGERHRLKTYYLGDFPAETYADAFLDAARREIA</sequence>
<dbReference type="InterPro" id="IPR007554">
    <property type="entry name" value="Glycerophosphate_synth"/>
</dbReference>
<dbReference type="STRING" id="1036181.SAMN05421756_11116"/>
<keyword evidence="4" id="KW-1185">Reference proteome</keyword>
<keyword evidence="2" id="KW-0472">Membrane</keyword>
<feature type="transmembrane region" description="Helical" evidence="2">
    <location>
        <begin position="124"/>
        <end position="148"/>
    </location>
</feature>
<dbReference type="Proteomes" id="UP000198504">
    <property type="component" value="Unassembled WGS sequence"/>
</dbReference>
<dbReference type="AlphaFoldDB" id="A0A1H9MQX3"/>
<keyword evidence="3" id="KW-0808">Transferase</keyword>
<keyword evidence="2" id="KW-0812">Transmembrane</keyword>